<dbReference type="InterPro" id="IPR036806">
    <property type="entry name" value="YozE_SAM-like_sf"/>
</dbReference>
<evidence type="ECO:0000313" key="2">
    <source>
        <dbReference type="EMBL" id="UOQ93517.1"/>
    </source>
</evidence>
<sequence length="73" mass="8897">MRSFYHYMMRYRGNKQADDEKQLADWMFEDHSFPKQATAYHELSSYLEWNIPFTNALAVFDRLYDAYQIEEGD</sequence>
<keyword evidence="3" id="KW-1185">Reference proteome</keyword>
<name>A0ABY4H3F8_9BACI</name>
<dbReference type="InterPro" id="IPR023089">
    <property type="entry name" value="YozE_SAM-like"/>
</dbReference>
<dbReference type="PIRSF" id="PIRSF037262">
    <property type="entry name" value="UCP037262"/>
    <property type="match status" value="1"/>
</dbReference>
<dbReference type="Proteomes" id="UP000831880">
    <property type="component" value="Chromosome"/>
</dbReference>
<feature type="domain" description="YozE SAM-like" evidence="1">
    <location>
        <begin position="3"/>
        <end position="68"/>
    </location>
</feature>
<evidence type="ECO:0000313" key="3">
    <source>
        <dbReference type="Proteomes" id="UP000831880"/>
    </source>
</evidence>
<dbReference type="Pfam" id="PF06855">
    <property type="entry name" value="YozE_SAM_like"/>
    <property type="match status" value="1"/>
</dbReference>
<accession>A0ABY4H3F8</accession>
<dbReference type="NCBIfam" id="NF010193">
    <property type="entry name" value="PRK13672.1"/>
    <property type="match status" value="1"/>
</dbReference>
<organism evidence="2 3">
    <name type="scientific">Halobacillus shinanisalinarum</name>
    <dbReference type="NCBI Taxonomy" id="2932258"/>
    <lineage>
        <taxon>Bacteria</taxon>
        <taxon>Bacillati</taxon>
        <taxon>Bacillota</taxon>
        <taxon>Bacilli</taxon>
        <taxon>Bacillales</taxon>
        <taxon>Bacillaceae</taxon>
        <taxon>Halobacillus</taxon>
    </lineage>
</organism>
<dbReference type="InterPro" id="IPR010673">
    <property type="entry name" value="UPF0346"/>
</dbReference>
<dbReference type="RefSeq" id="WP_244753121.1">
    <property type="nucleotide sequence ID" value="NZ_CP095074.1"/>
</dbReference>
<dbReference type="EMBL" id="CP095074">
    <property type="protein sequence ID" value="UOQ93517.1"/>
    <property type="molecule type" value="Genomic_DNA"/>
</dbReference>
<evidence type="ECO:0000259" key="1">
    <source>
        <dbReference type="Pfam" id="PF06855"/>
    </source>
</evidence>
<reference evidence="2 3" key="1">
    <citation type="submission" date="2022-04" db="EMBL/GenBank/DDBJ databases">
        <title>Halobacillus sp. isolated from saltern.</title>
        <authorList>
            <person name="Won M."/>
            <person name="Lee C.-M."/>
            <person name="Woen H.-Y."/>
            <person name="Kwon S.-W."/>
        </authorList>
    </citation>
    <scope>NUCLEOTIDE SEQUENCE [LARGE SCALE GENOMIC DNA]</scope>
    <source>
        <strain evidence="2 3">SSTM10-2</strain>
    </source>
</reference>
<dbReference type="Gene3D" id="1.10.150.260">
    <property type="entry name" value="YozE SAM-like"/>
    <property type="match status" value="1"/>
</dbReference>
<gene>
    <name evidence="2" type="ORF">MUO14_00475</name>
</gene>
<dbReference type="SUPFAM" id="SSF140652">
    <property type="entry name" value="YozE-like"/>
    <property type="match status" value="1"/>
</dbReference>
<proteinExistence type="predicted"/>
<protein>
    <submittedName>
        <fullName evidence="2">YozE family protein</fullName>
    </submittedName>
</protein>